<evidence type="ECO:0000313" key="1">
    <source>
        <dbReference type="EMBL" id="CAH2245661.1"/>
    </source>
</evidence>
<proteinExistence type="predicted"/>
<reference evidence="1" key="1">
    <citation type="submission" date="2022-03" db="EMBL/GenBank/DDBJ databases">
        <authorList>
            <person name="Alioto T."/>
            <person name="Alioto T."/>
            <person name="Gomez Garrido J."/>
        </authorList>
    </citation>
    <scope>NUCLEOTIDE SEQUENCE</scope>
</reference>
<gene>
    <name evidence="1" type="ORF">PECUL_23A048078</name>
</gene>
<organism evidence="1 2">
    <name type="scientific">Pelobates cultripes</name>
    <name type="common">Western spadefoot toad</name>
    <dbReference type="NCBI Taxonomy" id="61616"/>
    <lineage>
        <taxon>Eukaryota</taxon>
        <taxon>Metazoa</taxon>
        <taxon>Chordata</taxon>
        <taxon>Craniata</taxon>
        <taxon>Vertebrata</taxon>
        <taxon>Euteleostomi</taxon>
        <taxon>Amphibia</taxon>
        <taxon>Batrachia</taxon>
        <taxon>Anura</taxon>
        <taxon>Pelobatoidea</taxon>
        <taxon>Pelobatidae</taxon>
        <taxon>Pelobates</taxon>
    </lineage>
</organism>
<dbReference type="AlphaFoldDB" id="A0AAD1R958"/>
<dbReference type="EMBL" id="OW240913">
    <property type="protein sequence ID" value="CAH2245661.1"/>
    <property type="molecule type" value="Genomic_DNA"/>
</dbReference>
<name>A0AAD1R958_PELCU</name>
<dbReference type="Proteomes" id="UP001295444">
    <property type="component" value="Chromosome 02"/>
</dbReference>
<protein>
    <submittedName>
        <fullName evidence="1">Uncharacterized protein</fullName>
    </submittedName>
</protein>
<sequence length="88" mass="9856">MAEADEDIQKARAHELILVTAHRNNDSTPTLIPTESTGRPKIPYAAFRPFLENETGIDEYLADIERQCALHQIPNKEWPTILSGKLSG</sequence>
<evidence type="ECO:0000313" key="2">
    <source>
        <dbReference type="Proteomes" id="UP001295444"/>
    </source>
</evidence>
<keyword evidence="2" id="KW-1185">Reference proteome</keyword>
<accession>A0AAD1R958</accession>